<comment type="subcellular location">
    <subcellularLocation>
        <location evidence="1">Nucleus</location>
    </subcellularLocation>
</comment>
<dbReference type="Gene3D" id="2.60.120.650">
    <property type="entry name" value="Cupin"/>
    <property type="match status" value="1"/>
</dbReference>
<dbReference type="Proteomes" id="UP000246740">
    <property type="component" value="Unassembled WGS sequence"/>
</dbReference>
<evidence type="ECO:0000313" key="5">
    <source>
        <dbReference type="EMBL" id="PWY97505.1"/>
    </source>
</evidence>
<protein>
    <recommendedName>
        <fullName evidence="4">JmjC domain-containing protein</fullName>
    </recommendedName>
</protein>
<name>A0A317XH75_9BASI</name>
<dbReference type="GO" id="GO:0046872">
    <property type="term" value="F:metal ion binding"/>
    <property type="evidence" value="ECO:0007669"/>
    <property type="project" value="UniProtKB-KW"/>
</dbReference>
<dbReference type="PROSITE" id="PS51184">
    <property type="entry name" value="JMJC"/>
    <property type="match status" value="1"/>
</dbReference>
<dbReference type="EMBL" id="KZ819206">
    <property type="protein sequence ID" value="PWY97505.1"/>
    <property type="molecule type" value="Genomic_DNA"/>
</dbReference>
<accession>A0A317XH75</accession>
<dbReference type="OrthoDB" id="1667110at2759"/>
<dbReference type="AlphaFoldDB" id="A0A317XH75"/>
<sequence>AKNSRREGNKAPPIVFRRFEAQGIIWEIQAQACLSQRYRTWRRCVQCISKTSGDTCRFMGFRALPCGPVAADAAADKASDSNTTETDLSYAFVPASDADVVMSLPERPLSADLLPQVQAIVAESLLPVLEAELRHAELPDTLRRQRETTCRQMCDVCATSIFSASWYCRRCGREYCPGCKADLDNCSSLEPWLAKKLGLCDRTRAHSSEDLLPLTRLDRNLLRDEIEAMRSLLATAGERLGQKPRLPSQSDTDADAIEQPTVQSSGASVPKANVDWAGLDPIRAGVEADRVVGSLPLRAFDSLSEEDFPLQWAAGEPLLVRSVTGPMQHTWDPSAFVERYGDDQCHIVRSDGRNPPVPKQVCVGAFFQTFGTSREEREDRLGKGSWKLKDWPPSAEFKEEFPELYEDFNRAVPAPIYTTREGALNLGSYYPPGVMQPDLGPKMYNAWPASEARGGHGTTRLHMDMADAVNIMLYAAPPPDRDDLPEEHRSGVAAWDIFRAEDADTIRQFLREEHKRSAEMDDPIHVQEFFIDAAQRVKLFSKYGVRGWRIYQKTGEAVFIPAGCAHQVCNLADCIKVAVDFVSPHNVARCFKLTSEFRGLLHDNRKAWKEDVLSLRTTLWYAWCAYRQMDNRGPN</sequence>
<evidence type="ECO:0000256" key="3">
    <source>
        <dbReference type="ARBA" id="ARBA00023242"/>
    </source>
</evidence>
<evidence type="ECO:0000259" key="4">
    <source>
        <dbReference type="PROSITE" id="PS51184"/>
    </source>
</evidence>
<feature type="domain" description="JmjC" evidence="4">
    <location>
        <begin position="399"/>
        <end position="598"/>
    </location>
</feature>
<feature type="non-terminal residue" evidence="5">
    <location>
        <position position="1"/>
    </location>
</feature>
<dbReference type="STRING" id="1882483.A0A317XH75"/>
<dbReference type="SMART" id="SM00558">
    <property type="entry name" value="JmjC"/>
    <property type="match status" value="1"/>
</dbReference>
<dbReference type="GO" id="GO:0000118">
    <property type="term" value="C:histone deacetylase complex"/>
    <property type="evidence" value="ECO:0007669"/>
    <property type="project" value="TreeGrafter"/>
</dbReference>
<dbReference type="InParanoid" id="A0A317XH75"/>
<evidence type="ECO:0000256" key="1">
    <source>
        <dbReference type="ARBA" id="ARBA00004123"/>
    </source>
</evidence>
<dbReference type="PANTHER" id="PTHR12549:SF38">
    <property type="entry name" value="JMJC DOMAIN-CONTAINING HISTONE DEMETHYLASE 2, ISOFORM A"/>
    <property type="match status" value="1"/>
</dbReference>
<gene>
    <name evidence="5" type="ORF">BCV70DRAFT_147026</name>
</gene>
<dbReference type="InterPro" id="IPR045109">
    <property type="entry name" value="LSDs-like"/>
</dbReference>
<keyword evidence="2" id="KW-0479">Metal-binding</keyword>
<feature type="non-terminal residue" evidence="5">
    <location>
        <position position="635"/>
    </location>
</feature>
<dbReference type="GO" id="GO:0000785">
    <property type="term" value="C:chromatin"/>
    <property type="evidence" value="ECO:0007669"/>
    <property type="project" value="TreeGrafter"/>
</dbReference>
<evidence type="ECO:0000313" key="6">
    <source>
        <dbReference type="Proteomes" id="UP000246740"/>
    </source>
</evidence>
<evidence type="ECO:0000256" key="2">
    <source>
        <dbReference type="ARBA" id="ARBA00022723"/>
    </source>
</evidence>
<dbReference type="GO" id="GO:0032454">
    <property type="term" value="F:histone H3K9 demethylase activity"/>
    <property type="evidence" value="ECO:0007669"/>
    <property type="project" value="InterPro"/>
</dbReference>
<organism evidence="5 6">
    <name type="scientific">Testicularia cyperi</name>
    <dbReference type="NCBI Taxonomy" id="1882483"/>
    <lineage>
        <taxon>Eukaryota</taxon>
        <taxon>Fungi</taxon>
        <taxon>Dikarya</taxon>
        <taxon>Basidiomycota</taxon>
        <taxon>Ustilaginomycotina</taxon>
        <taxon>Ustilaginomycetes</taxon>
        <taxon>Ustilaginales</taxon>
        <taxon>Anthracoideaceae</taxon>
        <taxon>Testicularia</taxon>
    </lineage>
</organism>
<dbReference type="PANTHER" id="PTHR12549">
    <property type="entry name" value="JMJC DOMAIN-CONTAINING HISTONE DEMETHYLATION PROTEIN"/>
    <property type="match status" value="1"/>
</dbReference>
<proteinExistence type="predicted"/>
<dbReference type="GO" id="GO:0006357">
    <property type="term" value="P:regulation of transcription by RNA polymerase II"/>
    <property type="evidence" value="ECO:0007669"/>
    <property type="project" value="TreeGrafter"/>
</dbReference>
<keyword evidence="3" id="KW-0539">Nucleus</keyword>
<dbReference type="Pfam" id="PF02373">
    <property type="entry name" value="JmjC"/>
    <property type="match status" value="1"/>
</dbReference>
<dbReference type="GO" id="GO:0003712">
    <property type="term" value="F:transcription coregulator activity"/>
    <property type="evidence" value="ECO:0007669"/>
    <property type="project" value="TreeGrafter"/>
</dbReference>
<reference evidence="5 6" key="1">
    <citation type="journal article" date="2018" name="Mol. Biol. Evol.">
        <title>Broad Genomic Sampling Reveals a Smut Pathogenic Ancestry of the Fungal Clade Ustilaginomycotina.</title>
        <authorList>
            <person name="Kijpornyongpan T."/>
            <person name="Mondo S.J."/>
            <person name="Barry K."/>
            <person name="Sandor L."/>
            <person name="Lee J."/>
            <person name="Lipzen A."/>
            <person name="Pangilinan J."/>
            <person name="LaButti K."/>
            <person name="Hainaut M."/>
            <person name="Henrissat B."/>
            <person name="Grigoriev I.V."/>
            <person name="Spatafora J.W."/>
            <person name="Aime M.C."/>
        </authorList>
    </citation>
    <scope>NUCLEOTIDE SEQUENCE [LARGE SCALE GENOMIC DNA]</scope>
    <source>
        <strain evidence="5 6">MCA 3645</strain>
    </source>
</reference>
<dbReference type="SUPFAM" id="SSF51197">
    <property type="entry name" value="Clavaminate synthase-like"/>
    <property type="match status" value="1"/>
</dbReference>
<dbReference type="GO" id="GO:0031490">
    <property type="term" value="F:chromatin DNA binding"/>
    <property type="evidence" value="ECO:0007669"/>
    <property type="project" value="TreeGrafter"/>
</dbReference>
<dbReference type="InterPro" id="IPR003347">
    <property type="entry name" value="JmjC_dom"/>
</dbReference>
<keyword evidence="6" id="KW-1185">Reference proteome</keyword>